<keyword evidence="12 13" id="KW-0472">Membrane</keyword>
<comment type="similarity">
    <text evidence="2">Belongs to the cytochrome ubiquinol oxidase subunit 1 family.</text>
</comment>
<evidence type="ECO:0000256" key="8">
    <source>
        <dbReference type="ARBA" id="ARBA00022723"/>
    </source>
</evidence>
<keyword evidence="8" id="KW-0479">Metal-binding</keyword>
<dbReference type="EC" id="1.10.3.-" evidence="14"/>
<dbReference type="EMBL" id="BASE01000061">
    <property type="protein sequence ID" value="GAM14602.1"/>
    <property type="molecule type" value="Genomic_DNA"/>
</dbReference>
<reference evidence="14 15" key="1">
    <citation type="submission" date="2013-06" db="EMBL/GenBank/DDBJ databases">
        <title>Whole genome shotgun sequence of Bacillus selenatarsenatis SF-1.</title>
        <authorList>
            <person name="Kuroda M."/>
            <person name="Sei K."/>
            <person name="Yamashita M."/>
            <person name="Ike M."/>
        </authorList>
    </citation>
    <scope>NUCLEOTIDE SEQUENCE [LARGE SCALE GENOMIC DNA]</scope>
    <source>
        <strain evidence="14 15">SF-1</strain>
    </source>
</reference>
<dbReference type="GO" id="GO:0046872">
    <property type="term" value="F:metal ion binding"/>
    <property type="evidence" value="ECO:0007669"/>
    <property type="project" value="UniProtKB-KW"/>
</dbReference>
<dbReference type="GO" id="GO:0019646">
    <property type="term" value="P:aerobic electron transport chain"/>
    <property type="evidence" value="ECO:0007669"/>
    <property type="project" value="InterPro"/>
</dbReference>
<dbReference type="Proteomes" id="UP000031014">
    <property type="component" value="Unassembled WGS sequence"/>
</dbReference>
<keyword evidence="9" id="KW-0249">Electron transport</keyword>
<evidence type="ECO:0000256" key="1">
    <source>
        <dbReference type="ARBA" id="ARBA00004429"/>
    </source>
</evidence>
<evidence type="ECO:0000256" key="12">
    <source>
        <dbReference type="ARBA" id="ARBA00023136"/>
    </source>
</evidence>
<protein>
    <submittedName>
        <fullName evidence="14">Cytochrome d ubiquinol oxidase subunit I</fullName>
        <ecNumber evidence="14">1.10.3.-</ecNumber>
    </submittedName>
</protein>
<keyword evidence="15" id="KW-1185">Reference proteome</keyword>
<dbReference type="PANTHER" id="PTHR30365">
    <property type="entry name" value="CYTOCHROME D UBIQUINOL OXIDASE"/>
    <property type="match status" value="1"/>
</dbReference>
<evidence type="ECO:0000313" key="14">
    <source>
        <dbReference type="EMBL" id="GAM14602.1"/>
    </source>
</evidence>
<keyword evidence="7 13" id="KW-0812">Transmembrane</keyword>
<comment type="subcellular location">
    <subcellularLocation>
        <location evidence="1">Cell inner membrane</location>
        <topology evidence="1">Multi-pass membrane protein</topology>
    </subcellularLocation>
</comment>
<evidence type="ECO:0000313" key="15">
    <source>
        <dbReference type="Proteomes" id="UP000031014"/>
    </source>
</evidence>
<sequence>MKLVLYSVLLPYLAINAGWMVAEAGRQPWVVYGLMKTSEGVSPIALSQVVFSLAALVIFYTVLLIADVYLIIKYAKKGPESEVKYGLEGGVKHVS</sequence>
<name>A0A0A8X6D1_MESS1</name>
<keyword evidence="4" id="KW-1003">Cell membrane</keyword>
<feature type="transmembrane region" description="Helical" evidence="13">
    <location>
        <begin position="48"/>
        <end position="72"/>
    </location>
</feature>
<evidence type="ECO:0000256" key="11">
    <source>
        <dbReference type="ARBA" id="ARBA00023004"/>
    </source>
</evidence>
<evidence type="ECO:0000256" key="3">
    <source>
        <dbReference type="ARBA" id="ARBA00022448"/>
    </source>
</evidence>
<dbReference type="GO" id="GO:0016682">
    <property type="term" value="F:oxidoreductase activity, acting on diphenols and related substances as donors, oxygen as acceptor"/>
    <property type="evidence" value="ECO:0007669"/>
    <property type="project" value="TreeGrafter"/>
</dbReference>
<dbReference type="STRING" id="1321606.SAMD00020551_2754"/>
<dbReference type="PANTHER" id="PTHR30365:SF0">
    <property type="entry name" value="CYTOCHROME BD-I UBIQUINOL OXIDASE SUBUNIT 1"/>
    <property type="match status" value="1"/>
</dbReference>
<dbReference type="GO" id="GO:0005886">
    <property type="term" value="C:plasma membrane"/>
    <property type="evidence" value="ECO:0007669"/>
    <property type="project" value="UniProtKB-SubCell"/>
</dbReference>
<evidence type="ECO:0000256" key="7">
    <source>
        <dbReference type="ARBA" id="ARBA00022692"/>
    </source>
</evidence>
<keyword evidence="11" id="KW-0408">Iron</keyword>
<dbReference type="AlphaFoldDB" id="A0A0A8X6D1"/>
<keyword evidence="14" id="KW-0560">Oxidoreductase</keyword>
<dbReference type="GO" id="GO:0070069">
    <property type="term" value="C:cytochrome complex"/>
    <property type="evidence" value="ECO:0007669"/>
    <property type="project" value="InterPro"/>
</dbReference>
<evidence type="ECO:0000256" key="5">
    <source>
        <dbReference type="ARBA" id="ARBA00022519"/>
    </source>
</evidence>
<evidence type="ECO:0000256" key="6">
    <source>
        <dbReference type="ARBA" id="ARBA00022617"/>
    </source>
</evidence>
<organism evidence="14 15">
    <name type="scientific">Mesobacillus selenatarsenatis (strain DSM 18680 / JCM 14380 / FERM P-15431 / SF-1)</name>
    <dbReference type="NCBI Taxonomy" id="1321606"/>
    <lineage>
        <taxon>Bacteria</taxon>
        <taxon>Bacillati</taxon>
        <taxon>Bacillota</taxon>
        <taxon>Bacilli</taxon>
        <taxon>Bacillales</taxon>
        <taxon>Bacillaceae</taxon>
        <taxon>Mesobacillus</taxon>
    </lineage>
</organism>
<dbReference type="GO" id="GO:0009055">
    <property type="term" value="F:electron transfer activity"/>
    <property type="evidence" value="ECO:0007669"/>
    <property type="project" value="InterPro"/>
</dbReference>
<comment type="caution">
    <text evidence="14">The sequence shown here is derived from an EMBL/GenBank/DDBJ whole genome shotgun (WGS) entry which is preliminary data.</text>
</comment>
<evidence type="ECO:0000256" key="9">
    <source>
        <dbReference type="ARBA" id="ARBA00022982"/>
    </source>
</evidence>
<evidence type="ECO:0000256" key="4">
    <source>
        <dbReference type="ARBA" id="ARBA00022475"/>
    </source>
</evidence>
<evidence type="ECO:0000256" key="13">
    <source>
        <dbReference type="SAM" id="Phobius"/>
    </source>
</evidence>
<keyword evidence="3" id="KW-0813">Transport</keyword>
<dbReference type="InterPro" id="IPR002585">
    <property type="entry name" value="Cyt-d_ubiquinol_oxidase_su_1"/>
</dbReference>
<dbReference type="Pfam" id="PF01654">
    <property type="entry name" value="Cyt_bd_oxida_I"/>
    <property type="match status" value="1"/>
</dbReference>
<dbReference type="GO" id="GO:0020037">
    <property type="term" value="F:heme binding"/>
    <property type="evidence" value="ECO:0007669"/>
    <property type="project" value="TreeGrafter"/>
</dbReference>
<proteinExistence type="inferred from homology"/>
<keyword evidence="6" id="KW-0349">Heme</keyword>
<gene>
    <name evidence="14" type="ORF">SAMD00020551_2754</name>
</gene>
<keyword evidence="10 13" id="KW-1133">Transmembrane helix</keyword>
<accession>A0A0A8X6D1</accession>
<evidence type="ECO:0000256" key="2">
    <source>
        <dbReference type="ARBA" id="ARBA00009819"/>
    </source>
</evidence>
<evidence type="ECO:0000256" key="10">
    <source>
        <dbReference type="ARBA" id="ARBA00022989"/>
    </source>
</evidence>
<keyword evidence="5" id="KW-0997">Cell inner membrane</keyword>